<comment type="similarity">
    <text evidence="1">Belongs to the 'GDXG' lipolytic enzyme family.</text>
</comment>
<organism evidence="4">
    <name type="scientific">Burkholderia sp. (strain CCGE1003)</name>
    <dbReference type="NCBI Taxonomy" id="640512"/>
    <lineage>
        <taxon>Bacteria</taxon>
        <taxon>Pseudomonadati</taxon>
        <taxon>Pseudomonadota</taxon>
        <taxon>Betaproteobacteria</taxon>
        <taxon>Burkholderiales</taxon>
        <taxon>Burkholderiaceae</taxon>
        <taxon>Burkholderia</taxon>
    </lineage>
</organism>
<evidence type="ECO:0000256" key="2">
    <source>
        <dbReference type="ARBA" id="ARBA00022801"/>
    </source>
</evidence>
<reference evidence="4" key="1">
    <citation type="submission" date="2010-09" db="EMBL/GenBank/DDBJ databases">
        <title>Complete sequence of chromosome1 of Burkholderia sp. CCGE1003.</title>
        <authorList>
            <consortium name="US DOE Joint Genome Institute"/>
            <person name="Lucas S."/>
            <person name="Copeland A."/>
            <person name="Lapidus A."/>
            <person name="Cheng J.-F."/>
            <person name="Bruce D."/>
            <person name="Goodwin L."/>
            <person name="Pitluck S."/>
            <person name="Daligault H."/>
            <person name="Davenport K."/>
            <person name="Detter J.C."/>
            <person name="Han C."/>
            <person name="Tapia R."/>
            <person name="Land M."/>
            <person name="Hauser L."/>
            <person name="Jeffries C."/>
            <person name="Kyrpides N."/>
            <person name="Ivanova N."/>
            <person name="Ovchinnikova G."/>
            <person name="Martinez-Romero E."/>
            <person name="Rogel M.A."/>
            <person name="Auchtung J."/>
            <person name="Tiedje J.M."/>
            <person name="Woyke T."/>
        </authorList>
    </citation>
    <scope>NUCLEOTIDE SEQUENCE</scope>
    <source>
        <strain evidence="4">CCGE1003</strain>
    </source>
</reference>
<dbReference type="STRING" id="640512.BC1003_0714"/>
<accession>E1T9R1</accession>
<dbReference type="EMBL" id="CP002217">
    <property type="protein sequence ID" value="ADN56707.1"/>
    <property type="molecule type" value="Genomic_DNA"/>
</dbReference>
<name>E1T9R1_BURSG</name>
<proteinExistence type="inferred from homology"/>
<dbReference type="SUPFAM" id="SSF53474">
    <property type="entry name" value="alpha/beta-Hydrolases"/>
    <property type="match status" value="1"/>
</dbReference>
<dbReference type="HOGENOM" id="CLU_012494_13_1_4"/>
<dbReference type="OrthoDB" id="9794445at2"/>
<dbReference type="PANTHER" id="PTHR48081">
    <property type="entry name" value="AB HYDROLASE SUPERFAMILY PROTEIN C4A8.06C"/>
    <property type="match status" value="1"/>
</dbReference>
<dbReference type="GO" id="GO:0004806">
    <property type="term" value="F:triacylglycerol lipase activity"/>
    <property type="evidence" value="ECO:0007669"/>
    <property type="project" value="TreeGrafter"/>
</dbReference>
<dbReference type="InterPro" id="IPR013094">
    <property type="entry name" value="AB_hydrolase_3"/>
</dbReference>
<protein>
    <submittedName>
        <fullName evidence="4">Esterase/lipase</fullName>
    </submittedName>
</protein>
<evidence type="ECO:0000256" key="1">
    <source>
        <dbReference type="ARBA" id="ARBA00010515"/>
    </source>
</evidence>
<dbReference type="PANTHER" id="PTHR48081:SF30">
    <property type="entry name" value="ACETYL-HYDROLASE LIPR-RELATED"/>
    <property type="match status" value="1"/>
</dbReference>
<dbReference type="Pfam" id="PF07859">
    <property type="entry name" value="Abhydrolase_3"/>
    <property type="match status" value="1"/>
</dbReference>
<dbReference type="InterPro" id="IPR050300">
    <property type="entry name" value="GDXG_lipolytic_enzyme"/>
</dbReference>
<sequence length="306" mass="32776">MTTDTLEHEIFPLTESDAAALPALHEAFRRFWNGPLAASSPRVAYDAFFSATLPRADVSFHPSTDAALPGWMCTPKDAIEDQAVLFLHGGAYVMGTAPAYRGFVSHVAACTQRATLILEYPLAPEIALPGALDLAVEAIERLRQQFEKVAVVGDSAGGGLTLATLAETSNASAAVVLSPWTDLTLSGSSVRDRASKDLLLTESALRDAARGYVGRAAADDPRGSPLLAASVSLPPLLIQVGSEEILYDDALRYAQKAHAGGNQVTLQEWTGMHHVFQMNVDRLAAAQQSLHLVGRFLDRQMGRSRK</sequence>
<gene>
    <name evidence="4" type="ordered locus">BC1003_0714</name>
</gene>
<dbReference type="Gene3D" id="3.40.50.1820">
    <property type="entry name" value="alpha/beta hydrolase"/>
    <property type="match status" value="1"/>
</dbReference>
<evidence type="ECO:0000259" key="3">
    <source>
        <dbReference type="Pfam" id="PF07859"/>
    </source>
</evidence>
<keyword evidence="2" id="KW-0378">Hydrolase</keyword>
<dbReference type="KEGG" id="bgf:BC1003_0714"/>
<evidence type="ECO:0000313" key="4">
    <source>
        <dbReference type="EMBL" id="ADN56707.1"/>
    </source>
</evidence>
<feature type="domain" description="Alpha/beta hydrolase fold-3" evidence="3">
    <location>
        <begin position="84"/>
        <end position="277"/>
    </location>
</feature>
<dbReference type="AlphaFoldDB" id="E1T9R1"/>
<dbReference type="InterPro" id="IPR029058">
    <property type="entry name" value="AB_hydrolase_fold"/>
</dbReference>
<dbReference type="eggNOG" id="COG0657">
    <property type="taxonomic scope" value="Bacteria"/>
</dbReference>